<dbReference type="PANTHER" id="PTHR10073:SF47">
    <property type="entry name" value="DNA MISMATCH REPAIR PROTEIN MLH3"/>
    <property type="match status" value="1"/>
</dbReference>
<dbReference type="InterPro" id="IPR014721">
    <property type="entry name" value="Ribsml_uS5_D2-typ_fold_subgr"/>
</dbReference>
<evidence type="ECO:0000313" key="3">
    <source>
        <dbReference type="Proteomes" id="UP000310189"/>
    </source>
</evidence>
<dbReference type="InterPro" id="IPR014790">
    <property type="entry name" value="MutL_C"/>
</dbReference>
<dbReference type="SMART" id="SM00853">
    <property type="entry name" value="MutL_C"/>
    <property type="match status" value="1"/>
</dbReference>
<feature type="domain" description="MutL C-terminal dimerisation" evidence="1">
    <location>
        <begin position="199"/>
        <end position="347"/>
    </location>
</feature>
<dbReference type="Gene3D" id="3.30.1370.100">
    <property type="entry name" value="MutL, C-terminal domain, regulatory subdomain"/>
    <property type="match status" value="1"/>
</dbReference>
<dbReference type="OrthoDB" id="429932at2759"/>
<dbReference type="PANTHER" id="PTHR10073">
    <property type="entry name" value="DNA MISMATCH REPAIR PROTEIN MLH, PMS, MUTL"/>
    <property type="match status" value="1"/>
</dbReference>
<gene>
    <name evidence="2" type="ORF">E3P99_03982</name>
</gene>
<dbReference type="InterPro" id="IPR042121">
    <property type="entry name" value="MutL_C_regsub"/>
</dbReference>
<accession>A0A4T0FC43</accession>
<evidence type="ECO:0000313" key="2">
    <source>
        <dbReference type="EMBL" id="TIA85488.1"/>
    </source>
</evidence>
<evidence type="ECO:0000259" key="1">
    <source>
        <dbReference type="SMART" id="SM00853"/>
    </source>
</evidence>
<proteinExistence type="predicted"/>
<dbReference type="Gene3D" id="3.30.1540.20">
    <property type="entry name" value="MutL, C-terminal domain, dimerisation subdomain"/>
    <property type="match status" value="1"/>
</dbReference>
<dbReference type="AlphaFoldDB" id="A0A4T0FC43"/>
<dbReference type="GO" id="GO:0006298">
    <property type="term" value="P:mismatch repair"/>
    <property type="evidence" value="ECO:0007669"/>
    <property type="project" value="InterPro"/>
</dbReference>
<dbReference type="Gene3D" id="3.30.230.10">
    <property type="match status" value="1"/>
</dbReference>
<dbReference type="InterPro" id="IPR037198">
    <property type="entry name" value="MutL_C_sf"/>
</dbReference>
<name>A0A4T0FC43_9BASI</name>
<keyword evidence="3" id="KW-1185">Reference proteome</keyword>
<reference evidence="2 3" key="1">
    <citation type="submission" date="2019-03" db="EMBL/GenBank/DDBJ databases">
        <title>Sequencing 23 genomes of Wallemia ichthyophaga.</title>
        <authorList>
            <person name="Gostincar C."/>
        </authorList>
    </citation>
    <scope>NUCLEOTIDE SEQUENCE [LARGE SCALE GENOMIC DNA]</scope>
    <source>
        <strain evidence="2 3">EXF-5753</strain>
    </source>
</reference>
<dbReference type="Pfam" id="PF08676">
    <property type="entry name" value="MutL_C"/>
    <property type="match status" value="1"/>
</dbReference>
<dbReference type="InterPro" id="IPR042120">
    <property type="entry name" value="MutL_C_dimsub"/>
</dbReference>
<organism evidence="2 3">
    <name type="scientific">Wallemia hederae</name>
    <dbReference type="NCBI Taxonomy" id="1540922"/>
    <lineage>
        <taxon>Eukaryota</taxon>
        <taxon>Fungi</taxon>
        <taxon>Dikarya</taxon>
        <taxon>Basidiomycota</taxon>
        <taxon>Wallemiomycotina</taxon>
        <taxon>Wallemiomycetes</taxon>
        <taxon>Wallemiales</taxon>
        <taxon>Wallemiaceae</taxon>
        <taxon>Wallemia</taxon>
    </lineage>
</organism>
<dbReference type="SUPFAM" id="SSF118116">
    <property type="entry name" value="DNA mismatch repair protein MutL"/>
    <property type="match status" value="1"/>
</dbReference>
<sequence>MVIEGFVAMDHLNSALCQHTFINQHHLNSQHLVHQTTKDALEKHLGSGNKHAIFVLKIHLRSVEHDIEHNTIQFHNQQSITSTLNQIFHDFVSRNNYNIVSLNVSKRSKSLSTSVKRSVSHSQLILPASRSRRTIKQTSGRVTSHPESWLRDILHTWQNPVYNLKRRSTCLSAPSTKPLTRTSSHSQKITRSDLRQVKVIGQVDKKFIAALSSQTMLIFDQHAVDERVKLEEYMSQLLSRRDVLLVSPSIRVQLTALEVYTLLTNPHVVEQWGFLVREHDGSDDVVCITTLPQVIHDRLLKDLGLLRDIIRECVAAYTQDSSHTPPTLLSLVNSKACRNAIKFGDVLSNEEAQSLLDTLLHTKNPYQCAHGRPTLYPVLQV</sequence>
<dbReference type="Proteomes" id="UP000310189">
    <property type="component" value="Unassembled WGS sequence"/>
</dbReference>
<dbReference type="GO" id="GO:0005524">
    <property type="term" value="F:ATP binding"/>
    <property type="evidence" value="ECO:0007669"/>
    <property type="project" value="InterPro"/>
</dbReference>
<comment type="caution">
    <text evidence="2">The sequence shown here is derived from an EMBL/GenBank/DDBJ whole genome shotgun (WGS) entry which is preliminary data.</text>
</comment>
<dbReference type="GO" id="GO:0032300">
    <property type="term" value="C:mismatch repair complex"/>
    <property type="evidence" value="ECO:0007669"/>
    <property type="project" value="InterPro"/>
</dbReference>
<protein>
    <recommendedName>
        <fullName evidence="1">MutL C-terminal dimerisation domain-containing protein</fullName>
    </recommendedName>
</protein>
<dbReference type="GO" id="GO:0016887">
    <property type="term" value="F:ATP hydrolysis activity"/>
    <property type="evidence" value="ECO:0007669"/>
    <property type="project" value="InterPro"/>
</dbReference>
<dbReference type="GO" id="GO:0140664">
    <property type="term" value="F:ATP-dependent DNA damage sensor activity"/>
    <property type="evidence" value="ECO:0007669"/>
    <property type="project" value="InterPro"/>
</dbReference>
<dbReference type="EMBL" id="SPNW01000108">
    <property type="protein sequence ID" value="TIA85488.1"/>
    <property type="molecule type" value="Genomic_DNA"/>
</dbReference>
<dbReference type="InterPro" id="IPR038973">
    <property type="entry name" value="MutL/Mlh/Pms-like"/>
</dbReference>